<name>A0ABD2KX35_9BILA</name>
<sequence length="140" mass="16380">MEKQKAIRANVTVLFLNEALSFNEIIGKTIMKAELYNNKLSLSYSIDGKENGTPQNCAEEKMDENNKYEFQFIVLSDTAFNVTVDHWEQYCTYSTPFPIWTIQYITMKYDKSVFHPPINNCTSTEKYERCIEPKHNKIIT</sequence>
<proteinExistence type="predicted"/>
<comment type="caution">
    <text evidence="1">The sequence shown here is derived from an EMBL/GenBank/DDBJ whole genome shotgun (WGS) entry which is preliminary data.</text>
</comment>
<dbReference type="AlphaFoldDB" id="A0ABD2KX35"/>
<dbReference type="EMBL" id="JBICBT010000616">
    <property type="protein sequence ID" value="KAL3107466.1"/>
    <property type="molecule type" value="Genomic_DNA"/>
</dbReference>
<accession>A0ABD2KX35</accession>
<evidence type="ECO:0000313" key="1">
    <source>
        <dbReference type="EMBL" id="KAL3107466.1"/>
    </source>
</evidence>
<gene>
    <name evidence="1" type="ORF">niasHT_014183</name>
</gene>
<reference evidence="1 2" key="1">
    <citation type="submission" date="2024-10" db="EMBL/GenBank/DDBJ databases">
        <authorList>
            <person name="Kim D."/>
        </authorList>
    </citation>
    <scope>NUCLEOTIDE SEQUENCE [LARGE SCALE GENOMIC DNA]</scope>
    <source>
        <strain evidence="1">BH-2024</strain>
    </source>
</reference>
<evidence type="ECO:0008006" key="3">
    <source>
        <dbReference type="Google" id="ProtNLM"/>
    </source>
</evidence>
<dbReference type="Proteomes" id="UP001620626">
    <property type="component" value="Unassembled WGS sequence"/>
</dbReference>
<organism evidence="1 2">
    <name type="scientific">Heterodera trifolii</name>
    <dbReference type="NCBI Taxonomy" id="157864"/>
    <lineage>
        <taxon>Eukaryota</taxon>
        <taxon>Metazoa</taxon>
        <taxon>Ecdysozoa</taxon>
        <taxon>Nematoda</taxon>
        <taxon>Chromadorea</taxon>
        <taxon>Rhabditida</taxon>
        <taxon>Tylenchina</taxon>
        <taxon>Tylenchomorpha</taxon>
        <taxon>Tylenchoidea</taxon>
        <taxon>Heteroderidae</taxon>
        <taxon>Heteroderinae</taxon>
        <taxon>Heterodera</taxon>
    </lineage>
</organism>
<keyword evidence="2" id="KW-1185">Reference proteome</keyword>
<evidence type="ECO:0000313" key="2">
    <source>
        <dbReference type="Proteomes" id="UP001620626"/>
    </source>
</evidence>
<protein>
    <recommendedName>
        <fullName evidence="3">Lipocalin</fullName>
    </recommendedName>
</protein>